<dbReference type="Pfam" id="PF03190">
    <property type="entry name" value="Thioredox_DsbH"/>
    <property type="match status" value="1"/>
</dbReference>
<dbReference type="SUPFAM" id="SSF52833">
    <property type="entry name" value="Thioredoxin-like"/>
    <property type="match status" value="1"/>
</dbReference>
<evidence type="ECO:0000313" key="3">
    <source>
        <dbReference type="Proteomes" id="UP000053947"/>
    </source>
</evidence>
<dbReference type="Gene3D" id="1.50.10.10">
    <property type="match status" value="1"/>
</dbReference>
<organism evidence="2 3">
    <name type="scientific">Dehalogenimonas alkenigignens</name>
    <dbReference type="NCBI Taxonomy" id="1217799"/>
    <lineage>
        <taxon>Bacteria</taxon>
        <taxon>Bacillati</taxon>
        <taxon>Chloroflexota</taxon>
        <taxon>Dehalococcoidia</taxon>
        <taxon>Dehalococcoidales</taxon>
        <taxon>Dehalococcoidaceae</taxon>
        <taxon>Dehalogenimonas</taxon>
    </lineage>
</organism>
<dbReference type="AlphaFoldDB" id="A0A0W0GHK3"/>
<evidence type="ECO:0000259" key="1">
    <source>
        <dbReference type="Pfam" id="PF03190"/>
    </source>
</evidence>
<dbReference type="Gene3D" id="3.40.30.10">
    <property type="entry name" value="Glutaredoxin"/>
    <property type="match status" value="1"/>
</dbReference>
<dbReference type="PANTHER" id="PTHR42899:SF1">
    <property type="entry name" value="SPERMATOGENESIS-ASSOCIATED PROTEIN 20"/>
    <property type="match status" value="1"/>
</dbReference>
<feature type="domain" description="Spermatogenesis-associated protein 20-like TRX" evidence="1">
    <location>
        <begin position="3"/>
        <end position="163"/>
    </location>
</feature>
<accession>A0A0W0GHK3</accession>
<dbReference type="InterPro" id="IPR008928">
    <property type="entry name" value="6-hairpin_glycosidase_sf"/>
</dbReference>
<dbReference type="PATRIC" id="fig|1217799.6.peg.901"/>
<comment type="caution">
    <text evidence="2">The sequence shown here is derived from an EMBL/GenBank/DDBJ whole genome shotgun (WGS) entry which is preliminary data.</text>
</comment>
<keyword evidence="3" id="KW-1185">Reference proteome</keyword>
<dbReference type="InterPro" id="IPR012341">
    <property type="entry name" value="6hp_glycosidase-like_sf"/>
</dbReference>
<evidence type="ECO:0000313" key="2">
    <source>
        <dbReference type="EMBL" id="KTB48032.1"/>
    </source>
</evidence>
<dbReference type="InterPro" id="IPR024705">
    <property type="entry name" value="Ssp411"/>
</dbReference>
<dbReference type="InterPro" id="IPR036249">
    <property type="entry name" value="Thioredoxin-like_sf"/>
</dbReference>
<dbReference type="RefSeq" id="WP_058439034.1">
    <property type="nucleotide sequence ID" value="NZ_KQ758903.1"/>
</dbReference>
<reference evidence="2 3" key="1">
    <citation type="submission" date="2015-06" db="EMBL/GenBank/DDBJ databases">
        <title>Genome sequence of the organohalide-respiring Dehalogenimonas alkenigignens type strain (IP3-3T).</title>
        <authorList>
            <person name="Key T.A."/>
            <person name="Richmond D.P."/>
            <person name="Bowman K.S."/>
            <person name="Cho Y.-J."/>
            <person name="Chun J."/>
            <person name="da Costa M.S."/>
            <person name="Rainey F.A."/>
            <person name="Moe W.M."/>
        </authorList>
    </citation>
    <scope>NUCLEOTIDE SEQUENCE [LARGE SCALE GENOMIC DNA]</scope>
    <source>
        <strain evidence="2 3">IP3-3</strain>
    </source>
</reference>
<dbReference type="PANTHER" id="PTHR42899">
    <property type="entry name" value="SPERMATOGENESIS-ASSOCIATED PROTEIN 20"/>
    <property type="match status" value="1"/>
</dbReference>
<dbReference type="EMBL" id="LFDV01000002">
    <property type="protein sequence ID" value="KTB48032.1"/>
    <property type="molecule type" value="Genomic_DNA"/>
</dbReference>
<dbReference type="OrthoDB" id="9762614at2"/>
<dbReference type="CDD" id="cd02955">
    <property type="entry name" value="SSP411"/>
    <property type="match status" value="1"/>
</dbReference>
<name>A0A0W0GHK3_9CHLR</name>
<protein>
    <submittedName>
        <fullName evidence="2">Conserved protein containing a thioredoxin domain</fullName>
    </submittedName>
</protein>
<dbReference type="STRING" id="1217799.DEALK_08770"/>
<gene>
    <name evidence="2" type="ORF">DEALK_08770</name>
</gene>
<dbReference type="Proteomes" id="UP000053947">
    <property type="component" value="Unassembled WGS sequence"/>
</dbReference>
<dbReference type="SUPFAM" id="SSF48208">
    <property type="entry name" value="Six-hairpin glycosidases"/>
    <property type="match status" value="1"/>
</dbReference>
<dbReference type="GO" id="GO:0005975">
    <property type="term" value="P:carbohydrate metabolic process"/>
    <property type="evidence" value="ECO:0007669"/>
    <property type="project" value="InterPro"/>
</dbReference>
<dbReference type="InterPro" id="IPR004879">
    <property type="entry name" value="Ssp411-like_TRX"/>
</dbReference>
<proteinExistence type="predicted"/>
<sequence>MPNRLASSFSPYLRQHAENPVDWYPWGDEALNRARSENKPILLSIGYSACHWCHVMAHESFENPETARLMNQHFVNIKVDREERPDLDSVYMAAVQTMTGHGGWPMTVFLTPDGRPFYGGTYFPPEDRHGLPAFPRVLEAVADTFRSQPARIAQTAGRLESALKRSEPCGSGLIALAPDILHRAYQALAQDFDVNHGGFGDAPKFPQPLALEFLLRYFHNTRSPGALGMVERTLAEMYRGGVYDHLGGGFHRYATDAAWQVPHFEKMLYDNALLSRVYLHAFQVTGNTAYRSVAEEVFAYVLREMTDPATGGFFSSQDADSDGEEGKYYTWTADEIDEVLGPAGETFRERFGVTRGGNFEGRNILHLTDEFSEAAIAQDREAREALWRRRQWRNAPGKDTKIIASWNGMMAGSLAEAACVLGRPDYLSAAARAMEYVLNEMGNGDLLRHTISAEIGFLEDYAQIIDASLWLHQASLSPRWLRSALKLSERMVAEFWDESDGGFYDAPTDTKGLFIRPRNLQDGAVPSGGSTAAIALLKLARITDDQRYHQIGSQALKTIGDIMGRHPLGFTNWLAGLDMYLGSAEEITIIGGKDDPAAMALARAACQRFRPNRLVVGLDPEEPGTISNLPIFTDRPQRNGMATAYVCRDFSCRPPVTSPEDLEQLSAAE</sequence>
<dbReference type="PIRSF" id="PIRSF006402">
    <property type="entry name" value="UCP006402_thioredoxin"/>
    <property type="match status" value="1"/>
</dbReference>